<dbReference type="AlphaFoldDB" id="A0A448WFH0"/>
<reference evidence="2" key="1">
    <citation type="submission" date="2018-11" db="EMBL/GenBank/DDBJ databases">
        <authorList>
            <consortium name="Pathogen Informatics"/>
        </authorList>
    </citation>
    <scope>NUCLEOTIDE SEQUENCE</scope>
</reference>
<dbReference type="GO" id="GO:0005929">
    <property type="term" value="C:cilium"/>
    <property type="evidence" value="ECO:0007669"/>
    <property type="project" value="TreeGrafter"/>
</dbReference>
<dbReference type="EMBL" id="CAAALY010009243">
    <property type="protein sequence ID" value="VEL10516.1"/>
    <property type="molecule type" value="Genomic_DNA"/>
</dbReference>
<accession>A0A448WFH0</accession>
<keyword evidence="3" id="KW-1185">Reference proteome</keyword>
<feature type="region of interest" description="Disordered" evidence="1">
    <location>
        <begin position="1"/>
        <end position="23"/>
    </location>
</feature>
<dbReference type="GO" id="GO:0060271">
    <property type="term" value="P:cilium assembly"/>
    <property type="evidence" value="ECO:0007669"/>
    <property type="project" value="TreeGrafter"/>
</dbReference>
<organism evidence="2 3">
    <name type="scientific">Protopolystoma xenopodis</name>
    <dbReference type="NCBI Taxonomy" id="117903"/>
    <lineage>
        <taxon>Eukaryota</taxon>
        <taxon>Metazoa</taxon>
        <taxon>Spiralia</taxon>
        <taxon>Lophotrochozoa</taxon>
        <taxon>Platyhelminthes</taxon>
        <taxon>Monogenea</taxon>
        <taxon>Polyopisthocotylea</taxon>
        <taxon>Polystomatidea</taxon>
        <taxon>Polystomatidae</taxon>
        <taxon>Protopolystoma</taxon>
    </lineage>
</organism>
<evidence type="ECO:0000313" key="2">
    <source>
        <dbReference type="EMBL" id="VEL10516.1"/>
    </source>
</evidence>
<dbReference type="PANTHER" id="PTHR14920:SF0">
    <property type="entry name" value="WD REPEAT DOMAIN 19"/>
    <property type="match status" value="1"/>
</dbReference>
<dbReference type="Proteomes" id="UP000784294">
    <property type="component" value="Unassembled WGS sequence"/>
</dbReference>
<protein>
    <recommendedName>
        <fullName evidence="4">Coatomer WD associated region domain-containing protein</fullName>
    </recommendedName>
</protein>
<dbReference type="GO" id="GO:0035721">
    <property type="term" value="P:intraciliary retrograde transport"/>
    <property type="evidence" value="ECO:0007669"/>
    <property type="project" value="InterPro"/>
</dbReference>
<dbReference type="PANTHER" id="PTHR14920">
    <property type="entry name" value="OSMOTIC AVOIDANCE ABNORMAL PROTEIN 1/WD REPEAT MEMBRANE PROTEIN"/>
    <property type="match status" value="1"/>
</dbReference>
<gene>
    <name evidence="2" type="ORF">PXEA_LOCUS3956</name>
</gene>
<evidence type="ECO:0000256" key="1">
    <source>
        <dbReference type="SAM" id="MobiDB-lite"/>
    </source>
</evidence>
<evidence type="ECO:0000313" key="3">
    <source>
        <dbReference type="Proteomes" id="UP000784294"/>
    </source>
</evidence>
<dbReference type="GO" id="GO:0030991">
    <property type="term" value="C:intraciliary transport particle A"/>
    <property type="evidence" value="ECO:0007669"/>
    <property type="project" value="TreeGrafter"/>
</dbReference>
<evidence type="ECO:0008006" key="4">
    <source>
        <dbReference type="Google" id="ProtNLM"/>
    </source>
</evidence>
<comment type="caution">
    <text evidence="2">The sequence shown here is derived from an EMBL/GenBank/DDBJ whole genome shotgun (WGS) entry which is preliminary data.</text>
</comment>
<name>A0A448WFH0_9PLAT</name>
<sequence>MLSCTSLETSSQPLSTDNVNNDKTLTDDKIAELAAQLETRPIEPMEGPVAMDMYSDARHNFIGDSSKAETHITETYSGIARTALRLGDIKRGMTLAKQSGNPSLLKECAAILEENKAWPEAATLFEAMGSNEAAVAAYLRAKNYKRAGILLSNASYIDLTASFLFH</sequence>
<dbReference type="OrthoDB" id="10250638at2759"/>
<proteinExistence type="predicted"/>
<dbReference type="InterPro" id="IPR040379">
    <property type="entry name" value="WDR19/dyf-2"/>
</dbReference>